<dbReference type="PANTHER" id="PTHR31559:SF0">
    <property type="entry name" value="PYRIDOXAL 5'-PHOSPHATE SYNTHASE SUBUNIT SNO1-RELATED"/>
    <property type="match status" value="1"/>
</dbReference>
<dbReference type="InParanoid" id="C1E7D7"/>
<keyword evidence="3" id="KW-0378">Hydrolase</keyword>
<dbReference type="PROSITE" id="PS51273">
    <property type="entry name" value="GATASE_TYPE_1"/>
    <property type="match status" value="1"/>
</dbReference>
<evidence type="ECO:0000256" key="9">
    <source>
        <dbReference type="PIRSR" id="PIRSR005639-2"/>
    </source>
</evidence>
<dbReference type="GO" id="GO:0016829">
    <property type="term" value="F:lyase activity"/>
    <property type="evidence" value="ECO:0007669"/>
    <property type="project" value="UniProtKB-KW"/>
</dbReference>
<dbReference type="GeneID" id="8243618"/>
<organism evidence="10 11">
    <name type="scientific">Micromonas commoda (strain RCC299 / NOUM17 / CCMP2709)</name>
    <name type="common">Picoplanktonic green alga</name>
    <dbReference type="NCBI Taxonomy" id="296587"/>
    <lineage>
        <taxon>Eukaryota</taxon>
        <taxon>Viridiplantae</taxon>
        <taxon>Chlorophyta</taxon>
        <taxon>Mamiellophyceae</taxon>
        <taxon>Mamiellales</taxon>
        <taxon>Mamiellaceae</taxon>
        <taxon>Micromonas</taxon>
    </lineage>
</organism>
<dbReference type="GO" id="GO:0005829">
    <property type="term" value="C:cytosol"/>
    <property type="evidence" value="ECO:0007669"/>
    <property type="project" value="TreeGrafter"/>
</dbReference>
<dbReference type="AlphaFoldDB" id="C1E7D7"/>
<name>C1E7D7_MICCC</name>
<dbReference type="GO" id="GO:0004359">
    <property type="term" value="F:glutaminase activity"/>
    <property type="evidence" value="ECO:0007669"/>
    <property type="project" value="UniProtKB-EC"/>
</dbReference>
<feature type="binding site" evidence="9">
    <location>
        <position position="115"/>
    </location>
    <ligand>
        <name>L-glutamine</name>
        <dbReference type="ChEBI" id="CHEBI:58359"/>
    </ligand>
</feature>
<dbReference type="GO" id="GO:1903600">
    <property type="term" value="C:glutaminase complex"/>
    <property type="evidence" value="ECO:0007669"/>
    <property type="project" value="TreeGrafter"/>
</dbReference>
<dbReference type="InterPro" id="IPR021196">
    <property type="entry name" value="PdxT/SNO_CS"/>
</dbReference>
<dbReference type="EMBL" id="CP001326">
    <property type="protein sequence ID" value="ACO63963.1"/>
    <property type="molecule type" value="Genomic_DNA"/>
</dbReference>
<dbReference type="FunFam" id="3.40.50.880:FF:000041">
    <property type="entry name" value="Glutamine amidotransferase subunit pdxT, putative"/>
    <property type="match status" value="1"/>
</dbReference>
<dbReference type="Gene3D" id="3.40.50.880">
    <property type="match status" value="1"/>
</dbReference>
<dbReference type="GO" id="GO:0008614">
    <property type="term" value="P:pyridoxine metabolic process"/>
    <property type="evidence" value="ECO:0007669"/>
    <property type="project" value="TreeGrafter"/>
</dbReference>
<dbReference type="OrthoDB" id="2039at2759"/>
<feature type="active site" description="Charge relay system" evidence="8">
    <location>
        <position position="199"/>
    </location>
</feature>
<evidence type="ECO:0000256" key="7">
    <source>
        <dbReference type="ARBA" id="ARBA00049534"/>
    </source>
</evidence>
<dbReference type="PIRSF" id="PIRSF005639">
    <property type="entry name" value="Glut_amidoT_SNO"/>
    <property type="match status" value="1"/>
</dbReference>
<dbReference type="NCBIfam" id="TIGR03800">
    <property type="entry name" value="PLP_synth_Pdx2"/>
    <property type="match status" value="1"/>
</dbReference>
<sequence length="258" mass="27668">MSGNTKVKIGVLAIQGSFAEHCAHVRRAGGEAVEVRKAEQLSGCHGLIIPGGESTTMANICRRWNLFDSLRDFQAKGGAVWGTCAGLIFLAERINRGAKEGGQELLGGLDVTVDRNFFGSQIDSFETNLPCKIPGDDNGPFRAIFIRAPAILSVGDGVEVLGEYVLPAEKRAEIDDKALEKIIVAVKSKRLMATSFHPEITADTRWHKLFVEMAGDCEAYVGFGEDAVAKATASEIRLVDPGKLPVFVDSVFAGAAMD</sequence>
<dbReference type="SUPFAM" id="SSF52317">
    <property type="entry name" value="Class I glutamine amidotransferase-like"/>
    <property type="match status" value="1"/>
</dbReference>
<feature type="active site" description="Nucleophile" evidence="8">
    <location>
        <position position="84"/>
    </location>
</feature>
<dbReference type="InterPro" id="IPR029062">
    <property type="entry name" value="Class_I_gatase-like"/>
</dbReference>
<dbReference type="HAMAP" id="MF_01615">
    <property type="entry name" value="PdxT"/>
    <property type="match status" value="1"/>
</dbReference>
<evidence type="ECO:0000313" key="11">
    <source>
        <dbReference type="Proteomes" id="UP000002009"/>
    </source>
</evidence>
<feature type="binding site" evidence="9">
    <location>
        <begin position="52"/>
        <end position="54"/>
    </location>
    <ligand>
        <name>L-glutamine</name>
        <dbReference type="ChEBI" id="CHEBI:58359"/>
    </ligand>
</feature>
<evidence type="ECO:0000256" key="3">
    <source>
        <dbReference type="ARBA" id="ARBA00022801"/>
    </source>
</evidence>
<keyword evidence="5" id="KW-0315">Glutamine amidotransferase</keyword>
<dbReference type="GO" id="GO:0042823">
    <property type="term" value="P:pyridoxal phosphate biosynthetic process"/>
    <property type="evidence" value="ECO:0007669"/>
    <property type="project" value="InterPro"/>
</dbReference>
<comment type="similarity">
    <text evidence="1">Belongs to the glutaminase PdxT/SNO family.</text>
</comment>
<keyword evidence="11" id="KW-1185">Reference proteome</keyword>
<evidence type="ECO:0000256" key="2">
    <source>
        <dbReference type="ARBA" id="ARBA00012918"/>
    </source>
</evidence>
<keyword evidence="4" id="KW-0663">Pyridoxal phosphate</keyword>
<protein>
    <recommendedName>
        <fullName evidence="2">glutaminase</fullName>
        <ecNumber evidence="2">3.5.1.2</ecNumber>
    </recommendedName>
</protein>
<dbReference type="FunCoup" id="C1E7D7">
    <property type="interactions" value="227"/>
</dbReference>
<feature type="binding site" evidence="9">
    <location>
        <begin position="146"/>
        <end position="147"/>
    </location>
    <ligand>
        <name>L-glutamine</name>
        <dbReference type="ChEBI" id="CHEBI:58359"/>
    </ligand>
</feature>
<feature type="active site" description="Charge relay system" evidence="8">
    <location>
        <position position="197"/>
    </location>
</feature>
<dbReference type="STRING" id="296587.C1E7D7"/>
<dbReference type="PANTHER" id="PTHR31559">
    <property type="entry name" value="PYRIDOXAL 5'-PHOSPHATE SYNTHASE SUBUNIT SNO"/>
    <property type="match status" value="1"/>
</dbReference>
<dbReference type="InterPro" id="IPR002161">
    <property type="entry name" value="PdxT/SNO"/>
</dbReference>
<gene>
    <name evidence="10" type="ORF">MICPUN_90898</name>
</gene>
<evidence type="ECO:0000256" key="8">
    <source>
        <dbReference type="PIRSR" id="PIRSR005639-1"/>
    </source>
</evidence>
<dbReference type="OMA" id="GMIMLAD"/>
<dbReference type="PROSITE" id="PS51130">
    <property type="entry name" value="PDXT_SNO_2"/>
    <property type="match status" value="1"/>
</dbReference>
<evidence type="ECO:0000256" key="5">
    <source>
        <dbReference type="ARBA" id="ARBA00022962"/>
    </source>
</evidence>
<reference evidence="10 11" key="1">
    <citation type="journal article" date="2009" name="Science">
        <title>Green evolution and dynamic adaptations revealed by genomes of the marine picoeukaryotes Micromonas.</title>
        <authorList>
            <person name="Worden A.Z."/>
            <person name="Lee J.H."/>
            <person name="Mock T."/>
            <person name="Rouze P."/>
            <person name="Simmons M.P."/>
            <person name="Aerts A.L."/>
            <person name="Allen A.E."/>
            <person name="Cuvelier M.L."/>
            <person name="Derelle E."/>
            <person name="Everett M.V."/>
            <person name="Foulon E."/>
            <person name="Grimwood J."/>
            <person name="Gundlach H."/>
            <person name="Henrissat B."/>
            <person name="Napoli C."/>
            <person name="McDonald S.M."/>
            <person name="Parker M.S."/>
            <person name="Rombauts S."/>
            <person name="Salamov A."/>
            <person name="Von Dassow P."/>
            <person name="Badger J.H."/>
            <person name="Coutinho P.M."/>
            <person name="Demir E."/>
            <person name="Dubchak I."/>
            <person name="Gentemann C."/>
            <person name="Eikrem W."/>
            <person name="Gready J.E."/>
            <person name="John U."/>
            <person name="Lanier W."/>
            <person name="Lindquist E.A."/>
            <person name="Lucas S."/>
            <person name="Mayer K.F."/>
            <person name="Moreau H."/>
            <person name="Not F."/>
            <person name="Otillar R."/>
            <person name="Panaud O."/>
            <person name="Pangilinan J."/>
            <person name="Paulsen I."/>
            <person name="Piegu B."/>
            <person name="Poliakov A."/>
            <person name="Robbens S."/>
            <person name="Schmutz J."/>
            <person name="Toulza E."/>
            <person name="Wyss T."/>
            <person name="Zelensky A."/>
            <person name="Zhou K."/>
            <person name="Armbrust E.V."/>
            <person name="Bhattacharya D."/>
            <person name="Goodenough U.W."/>
            <person name="Van de Peer Y."/>
            <person name="Grigoriev I.V."/>
        </authorList>
    </citation>
    <scope>NUCLEOTIDE SEQUENCE [LARGE SCALE GENOMIC DNA]</scope>
    <source>
        <strain evidence="11">RCC299 / NOUM17</strain>
    </source>
</reference>
<dbReference type="KEGG" id="mis:MICPUN_90898"/>
<dbReference type="PROSITE" id="PS01236">
    <property type="entry name" value="PDXT_SNO_1"/>
    <property type="match status" value="1"/>
</dbReference>
<dbReference type="CDD" id="cd01749">
    <property type="entry name" value="GATase1_PB"/>
    <property type="match status" value="1"/>
</dbReference>
<comment type="catalytic activity">
    <reaction evidence="7">
        <text>L-glutamine + H2O = L-glutamate + NH4(+)</text>
        <dbReference type="Rhea" id="RHEA:15889"/>
        <dbReference type="ChEBI" id="CHEBI:15377"/>
        <dbReference type="ChEBI" id="CHEBI:28938"/>
        <dbReference type="ChEBI" id="CHEBI:29985"/>
        <dbReference type="ChEBI" id="CHEBI:58359"/>
        <dbReference type="EC" id="3.5.1.2"/>
    </reaction>
</comment>
<evidence type="ECO:0000256" key="1">
    <source>
        <dbReference type="ARBA" id="ARBA00008345"/>
    </source>
</evidence>
<dbReference type="Pfam" id="PF01174">
    <property type="entry name" value="SNO"/>
    <property type="match status" value="1"/>
</dbReference>
<keyword evidence="6" id="KW-0456">Lyase</keyword>
<evidence type="ECO:0000256" key="4">
    <source>
        <dbReference type="ARBA" id="ARBA00022898"/>
    </source>
</evidence>
<proteinExistence type="inferred from homology"/>
<dbReference type="RefSeq" id="XP_002502705.1">
    <property type="nucleotide sequence ID" value="XM_002502659.1"/>
</dbReference>
<evidence type="ECO:0000313" key="10">
    <source>
        <dbReference type="EMBL" id="ACO63963.1"/>
    </source>
</evidence>
<evidence type="ECO:0000256" key="6">
    <source>
        <dbReference type="ARBA" id="ARBA00023239"/>
    </source>
</evidence>
<dbReference type="eggNOG" id="KOG3210">
    <property type="taxonomic scope" value="Eukaryota"/>
</dbReference>
<dbReference type="Proteomes" id="UP000002009">
    <property type="component" value="Chromosome 5"/>
</dbReference>
<dbReference type="EC" id="3.5.1.2" evidence="2"/>
<accession>C1E7D7</accession>